<dbReference type="OrthoDB" id="7819637at2"/>
<reference evidence="1 2" key="1">
    <citation type="submission" date="2019-04" db="EMBL/GenBank/DDBJ databases">
        <title>Genome sequence of Pelagicola litoralis CL-ES2.</title>
        <authorList>
            <person name="Cao J."/>
        </authorList>
    </citation>
    <scope>NUCLEOTIDE SEQUENCE [LARGE SCALE GENOMIC DNA]</scope>
    <source>
        <strain evidence="1 2">CL-ES2</strain>
    </source>
</reference>
<gene>
    <name evidence="1" type="ORF">FAP39_09675</name>
</gene>
<organism evidence="1 2">
    <name type="scientific">Shimia litoralis</name>
    <dbReference type="NCBI Taxonomy" id="420403"/>
    <lineage>
        <taxon>Bacteria</taxon>
        <taxon>Pseudomonadati</taxon>
        <taxon>Pseudomonadota</taxon>
        <taxon>Alphaproteobacteria</taxon>
        <taxon>Rhodobacterales</taxon>
        <taxon>Roseobacteraceae</taxon>
    </lineage>
</organism>
<proteinExistence type="predicted"/>
<sequence length="226" mass="26187">MEIEKAYFALSEILERWSIAEDDLIYLAENDEVRLSIRVFGLPLEFGDFEEDVDGRPFRIPTDRLSFSGVVDLHARDVFQLFRCGEAHIGEFRSVQSDYASLWGSVDAVYVVIGDLLMRRDERDRYEIMKGFSTGGRLEEPTFIVSRDYSEVRCNGHRFQLGPIQAAVVRSLHRAAQAGQPWQNGKNILSEARSRSLRMSDVFKSKDNWRELIRSDRRGNYRLNIE</sequence>
<comment type="caution">
    <text evidence="1">The sequence shown here is derived from an EMBL/GenBank/DDBJ whole genome shotgun (WGS) entry which is preliminary data.</text>
</comment>
<dbReference type="AlphaFoldDB" id="A0A4V6F1X6"/>
<dbReference type="Proteomes" id="UP000306575">
    <property type="component" value="Unassembled WGS sequence"/>
</dbReference>
<protein>
    <submittedName>
        <fullName evidence="1">Uncharacterized protein</fullName>
    </submittedName>
</protein>
<accession>A0A4V6F1X6</accession>
<keyword evidence="2" id="KW-1185">Reference proteome</keyword>
<evidence type="ECO:0000313" key="2">
    <source>
        <dbReference type="Proteomes" id="UP000306575"/>
    </source>
</evidence>
<dbReference type="EMBL" id="SULI01000009">
    <property type="protein sequence ID" value="TKZ20781.1"/>
    <property type="molecule type" value="Genomic_DNA"/>
</dbReference>
<evidence type="ECO:0000313" key="1">
    <source>
        <dbReference type="EMBL" id="TKZ20781.1"/>
    </source>
</evidence>
<name>A0A4V6F1X6_9RHOB</name>
<dbReference type="RefSeq" id="WP_138016187.1">
    <property type="nucleotide sequence ID" value="NZ_SULI01000009.1"/>
</dbReference>